<dbReference type="AlphaFoldDB" id="A0A7R8URN7"/>
<feature type="region of interest" description="Disordered" evidence="1">
    <location>
        <begin position="235"/>
        <end position="264"/>
    </location>
</feature>
<evidence type="ECO:0000313" key="2">
    <source>
        <dbReference type="EMBL" id="CAD7085764.1"/>
    </source>
</evidence>
<protein>
    <submittedName>
        <fullName evidence="2">Uncharacterized protein</fullName>
    </submittedName>
</protein>
<organism evidence="2 3">
    <name type="scientific">Hermetia illucens</name>
    <name type="common">Black soldier fly</name>
    <dbReference type="NCBI Taxonomy" id="343691"/>
    <lineage>
        <taxon>Eukaryota</taxon>
        <taxon>Metazoa</taxon>
        <taxon>Ecdysozoa</taxon>
        <taxon>Arthropoda</taxon>
        <taxon>Hexapoda</taxon>
        <taxon>Insecta</taxon>
        <taxon>Pterygota</taxon>
        <taxon>Neoptera</taxon>
        <taxon>Endopterygota</taxon>
        <taxon>Diptera</taxon>
        <taxon>Brachycera</taxon>
        <taxon>Stratiomyomorpha</taxon>
        <taxon>Stratiomyidae</taxon>
        <taxon>Hermetiinae</taxon>
        <taxon>Hermetia</taxon>
    </lineage>
</organism>
<dbReference type="InParanoid" id="A0A7R8URN7"/>
<dbReference type="EMBL" id="LR899011">
    <property type="protein sequence ID" value="CAD7085764.1"/>
    <property type="molecule type" value="Genomic_DNA"/>
</dbReference>
<evidence type="ECO:0000313" key="3">
    <source>
        <dbReference type="Proteomes" id="UP000594454"/>
    </source>
</evidence>
<dbReference type="FunCoup" id="A0A7R8URN7">
    <property type="interactions" value="8"/>
</dbReference>
<evidence type="ECO:0000256" key="1">
    <source>
        <dbReference type="SAM" id="MobiDB-lite"/>
    </source>
</evidence>
<sequence length="682" mass="76581">MSGLEQWNRRDSAVCRLKEFLLRERPPNARESLNSSDGSDESFSLDLDESFQKVLSAHMKKRNNIVEDKENLYKTACENTLYATINQTVAEATTDRSETVYSFNDSTIIEDTSNDSDDCFEELERMCDKTFSDPDNTIHQYLAKKKLEKCSLNKENETVNISQPLKEANRQLNASKVDSGEQLNDIEEPSGLWDITIAGDISGIQFTPSKPTKFQPVITAIREESISKLSNQFSNLGGSMHGAEENSYKSRSASESGTDESQKSTIVFGGKEAEKDVDTTILINLSCPQLDDTLYDEKTTTTDCYITAHDTFPTSEVSRNNSKKVHHNVDSLITRDGEKSFANHAKDLLKDFSRTPKQKTSQQKFNVTHDLIDLDASLHVPIKEEENITDLFATKADDTIILLSDDEDHEAHNTAFSLDMEESQTDLSGMEYNEKQLTFNDTLEEVDYILKQGMKYMAENQEQLKPLKKERFPSPAPFSPQTPQTVIKKPKPFLSHEKPKNLEEFKRPLGTSRIPHCKAATVGKKPAFFKHIVSPVGAYINNTPQVPFKVDFKATTNVLQPKAARGLDYGAKDSSCKKKEQPSKECFSSLPKKAYISSEVKHVVDQRKPVTIPGGEKIHRYLQPIKVPAVIRHEGKIKSNIPSAHQRAPSINMVNNSLADLSTVAGDISLHVLKDAKRNLKH</sequence>
<dbReference type="Proteomes" id="UP000594454">
    <property type="component" value="Chromosome 3"/>
</dbReference>
<proteinExistence type="predicted"/>
<keyword evidence="3" id="KW-1185">Reference proteome</keyword>
<reference evidence="2 3" key="1">
    <citation type="submission" date="2020-11" db="EMBL/GenBank/DDBJ databases">
        <authorList>
            <person name="Wallbank WR R."/>
            <person name="Pardo Diaz C."/>
            <person name="Kozak K."/>
            <person name="Martin S."/>
            <person name="Jiggins C."/>
            <person name="Moest M."/>
            <person name="Warren A I."/>
            <person name="Generalovic N T."/>
            <person name="Byers J.R.P. K."/>
            <person name="Montejo-Kovacevich G."/>
            <person name="Yen C E."/>
        </authorList>
    </citation>
    <scope>NUCLEOTIDE SEQUENCE [LARGE SCALE GENOMIC DNA]</scope>
</reference>
<accession>A0A7R8URN7</accession>
<gene>
    <name evidence="2" type="ORF">HERILL_LOCUS8584</name>
</gene>
<dbReference type="OrthoDB" id="69711at2759"/>
<name>A0A7R8URN7_HERIL</name>